<evidence type="ECO:0000259" key="8">
    <source>
        <dbReference type="PROSITE" id="PS51379"/>
    </source>
</evidence>
<keyword evidence="2" id="KW-0004">4Fe-4S</keyword>
<dbReference type="InterPro" id="IPR051684">
    <property type="entry name" value="Electron_Trans/Redox"/>
</dbReference>
<evidence type="ECO:0000256" key="4">
    <source>
        <dbReference type="ARBA" id="ARBA00022982"/>
    </source>
</evidence>
<keyword evidence="3" id="KW-0479">Metal-binding</keyword>
<evidence type="ECO:0000256" key="1">
    <source>
        <dbReference type="ARBA" id="ARBA00022448"/>
    </source>
</evidence>
<dbReference type="InParanoid" id="A0A259U3R3"/>
<dbReference type="GO" id="GO:0046872">
    <property type="term" value="F:metal ion binding"/>
    <property type="evidence" value="ECO:0007669"/>
    <property type="project" value="UniProtKB-KW"/>
</dbReference>
<dbReference type="GO" id="GO:0051539">
    <property type="term" value="F:4 iron, 4 sulfur cluster binding"/>
    <property type="evidence" value="ECO:0007669"/>
    <property type="project" value="UniProtKB-KW"/>
</dbReference>
<dbReference type="AlphaFoldDB" id="A0A259U3R3"/>
<keyword evidence="5" id="KW-0408">Iron</keyword>
<dbReference type="PANTHER" id="PTHR30176:SF3">
    <property type="entry name" value="FERREDOXIN-TYPE PROTEIN NAPH"/>
    <property type="match status" value="1"/>
</dbReference>
<feature type="transmembrane region" description="Helical" evidence="7">
    <location>
        <begin position="44"/>
        <end position="65"/>
    </location>
</feature>
<keyword evidence="4" id="KW-0249">Electron transport</keyword>
<dbReference type="PROSITE" id="PS51379">
    <property type="entry name" value="4FE4S_FER_2"/>
    <property type="match status" value="2"/>
</dbReference>
<keyword evidence="10" id="KW-1185">Reference proteome</keyword>
<dbReference type="GO" id="GO:0005886">
    <property type="term" value="C:plasma membrane"/>
    <property type="evidence" value="ECO:0007669"/>
    <property type="project" value="TreeGrafter"/>
</dbReference>
<dbReference type="EMBL" id="MQWB01000001">
    <property type="protein sequence ID" value="OZC04645.1"/>
    <property type="molecule type" value="Genomic_DNA"/>
</dbReference>
<organism evidence="9 10">
    <name type="scientific">Rubricoccus marinus</name>
    <dbReference type="NCBI Taxonomy" id="716817"/>
    <lineage>
        <taxon>Bacteria</taxon>
        <taxon>Pseudomonadati</taxon>
        <taxon>Rhodothermota</taxon>
        <taxon>Rhodothermia</taxon>
        <taxon>Rhodothermales</taxon>
        <taxon>Rubricoccaceae</taxon>
        <taxon>Rubricoccus</taxon>
    </lineage>
</organism>
<dbReference type="PROSITE" id="PS00198">
    <property type="entry name" value="4FE4S_FER_1"/>
    <property type="match status" value="1"/>
</dbReference>
<evidence type="ECO:0000256" key="7">
    <source>
        <dbReference type="SAM" id="Phobius"/>
    </source>
</evidence>
<keyword evidence="7" id="KW-0812">Transmembrane</keyword>
<dbReference type="Pfam" id="PF12801">
    <property type="entry name" value="Fer4_5"/>
    <property type="match status" value="2"/>
</dbReference>
<feature type="transmembrane region" description="Helical" evidence="7">
    <location>
        <begin position="168"/>
        <end position="186"/>
    </location>
</feature>
<comment type="caution">
    <text evidence="9">The sequence shown here is derived from an EMBL/GenBank/DDBJ whole genome shotgun (WGS) entry which is preliminary data.</text>
</comment>
<feature type="domain" description="4Fe-4S ferredoxin-type" evidence="8">
    <location>
        <begin position="367"/>
        <end position="395"/>
    </location>
</feature>
<evidence type="ECO:0000256" key="6">
    <source>
        <dbReference type="ARBA" id="ARBA00023014"/>
    </source>
</evidence>
<accession>A0A259U3R3</accession>
<evidence type="ECO:0000256" key="3">
    <source>
        <dbReference type="ARBA" id="ARBA00022723"/>
    </source>
</evidence>
<keyword evidence="7" id="KW-0472">Membrane</keyword>
<dbReference type="Proteomes" id="UP000216446">
    <property type="component" value="Unassembled WGS sequence"/>
</dbReference>
<gene>
    <name evidence="9" type="ORF">BSZ36_07670</name>
</gene>
<feature type="transmembrane region" description="Helical" evidence="7">
    <location>
        <begin position="317"/>
        <end position="340"/>
    </location>
</feature>
<evidence type="ECO:0000313" key="10">
    <source>
        <dbReference type="Proteomes" id="UP000216446"/>
    </source>
</evidence>
<dbReference type="InterPro" id="IPR017896">
    <property type="entry name" value="4Fe4S_Fe-S-bd"/>
</dbReference>
<keyword evidence="1" id="KW-0813">Transport</keyword>
<feature type="domain" description="4Fe-4S ferredoxin-type" evidence="8">
    <location>
        <begin position="398"/>
        <end position="427"/>
    </location>
</feature>
<feature type="transmembrane region" description="Helical" evidence="7">
    <location>
        <begin position="221"/>
        <end position="244"/>
    </location>
</feature>
<keyword evidence="6" id="KW-0411">Iron-sulfur</keyword>
<dbReference type="SUPFAM" id="SSF54862">
    <property type="entry name" value="4Fe-4S ferredoxins"/>
    <property type="match status" value="1"/>
</dbReference>
<name>A0A259U3R3_9BACT</name>
<sequence length="455" mass="49257">MGLFDNPAWRAKSLEKAGLALVALAVVATVVALASDLGRQRPGLFAWLVFGGFGVGGVVFALGGLRRASGVRNDGKMFSSNQARGAVGWISGLVLTGLYVVLYFAPEALAGLIPLGDPLSRLLRDQPATVANGGQWFLYSTFYTLAVGAMGVRALVRYRHSRYHVVRTLSVVFFQTILAFALPYLLMRLQQPELFLHYTWPLDYDLFFPWKMEELRASGQLGVAMLIWGAILIAVVTPILTFYFGKRWYCSWVCGCGGLAETAGDPYRHLSDTSLGAWKVERWMVHGVLAAIVVGTAVLWVAALLDVGWLDAVAGTFSWLYGLIIGSIFAGVVGVGFYPLMGSRVWCRFGCPMAAVLGLQQRFFSRFRITTNGGQCISCGNCSAYCEMGIDVRWYAQRGQNIVRASCVGCGICSTVCPRGVLKLENGPRGDRATAAPLGAPALISELSILDGAMD</sequence>
<feature type="transmembrane region" description="Helical" evidence="7">
    <location>
        <begin position="86"/>
        <end position="105"/>
    </location>
</feature>
<dbReference type="InterPro" id="IPR017900">
    <property type="entry name" value="4Fe4S_Fe_S_CS"/>
</dbReference>
<dbReference type="PANTHER" id="PTHR30176">
    <property type="entry name" value="FERREDOXIN-TYPE PROTEIN NAPH"/>
    <property type="match status" value="1"/>
</dbReference>
<dbReference type="Pfam" id="PF13187">
    <property type="entry name" value="Fer4_9"/>
    <property type="match status" value="1"/>
</dbReference>
<feature type="transmembrane region" description="Helical" evidence="7">
    <location>
        <begin position="136"/>
        <end position="156"/>
    </location>
</feature>
<evidence type="ECO:0000313" key="9">
    <source>
        <dbReference type="EMBL" id="OZC04645.1"/>
    </source>
</evidence>
<protein>
    <submittedName>
        <fullName evidence="9">4Fe-4S ferredoxin</fullName>
    </submittedName>
</protein>
<reference evidence="9 10" key="1">
    <citation type="submission" date="2016-11" db="EMBL/GenBank/DDBJ databases">
        <title>Study of marine rhodopsin-containing bacteria.</title>
        <authorList>
            <person name="Yoshizawa S."/>
            <person name="Kumagai Y."/>
            <person name="Kogure K."/>
        </authorList>
    </citation>
    <scope>NUCLEOTIDE SEQUENCE [LARGE SCALE GENOMIC DNA]</scope>
    <source>
        <strain evidence="9 10">SG-29</strain>
    </source>
</reference>
<evidence type="ECO:0000256" key="5">
    <source>
        <dbReference type="ARBA" id="ARBA00023004"/>
    </source>
</evidence>
<keyword evidence="7" id="KW-1133">Transmembrane helix</keyword>
<proteinExistence type="predicted"/>
<dbReference type="Gene3D" id="3.30.70.20">
    <property type="match status" value="1"/>
</dbReference>
<evidence type="ECO:0000256" key="2">
    <source>
        <dbReference type="ARBA" id="ARBA00022485"/>
    </source>
</evidence>
<feature type="transmembrane region" description="Helical" evidence="7">
    <location>
        <begin position="283"/>
        <end position="305"/>
    </location>
</feature>